<evidence type="ECO:0000313" key="2">
    <source>
        <dbReference type="EMBL" id="NEW57073.1"/>
    </source>
</evidence>
<keyword evidence="4" id="KW-1185">Reference proteome</keyword>
<protein>
    <submittedName>
        <fullName evidence="1">Uncharacterized protein</fullName>
    </submittedName>
</protein>
<evidence type="ECO:0000313" key="4">
    <source>
        <dbReference type="Proteomes" id="UP000470876"/>
    </source>
</evidence>
<accession>A0A6P1DA12</accession>
<dbReference type="Proteomes" id="UP000468928">
    <property type="component" value="Unassembled WGS sequence"/>
</dbReference>
<dbReference type="RefSeq" id="WP_163826502.1">
    <property type="nucleotide sequence ID" value="NZ_JAAGUX010000025.1"/>
</dbReference>
<sequence>MSSVFAVLPAAATGSPERAFEQYEAILAGRESTVPLPVVGIVAAQLGRQGTPLSVARPADARGVLLRGESDDHLACLCAVLRLTATRDLAVFDVADGRLHDPRTGVRLSVTAGAHTFPALTESLVEILIPEDGDLDNPALTVAHSSASSIRTRQLPDGIYELTCHTGSDHVRLLTDDAPLARKAVWSWARRDPWWRQAIAWQPCEPPTAADHAPAVDEVAALRAELHELRAEAAELETLDVGAAMAELDALTQSVLDIDIPDLE</sequence>
<gene>
    <name evidence="1" type="ORF">GV789_18680</name>
    <name evidence="2" type="ORF">GV794_15620</name>
</gene>
<dbReference type="AlphaFoldDB" id="A0A6P1DA12"/>
<evidence type="ECO:0000313" key="3">
    <source>
        <dbReference type="Proteomes" id="UP000468928"/>
    </source>
</evidence>
<dbReference type="EMBL" id="JAAGUX010000025">
    <property type="protein sequence ID" value="NEW57073.1"/>
    <property type="molecule type" value="Genomic_DNA"/>
</dbReference>
<comment type="caution">
    <text evidence="1">The sequence shown here is derived from an EMBL/GenBank/DDBJ whole genome shotgun (WGS) entry which is preliminary data.</text>
</comment>
<name>A0A6P1DA12_9NOCA</name>
<organism evidence="1 3">
    <name type="scientific">Nocardia cyriacigeorgica</name>
    <dbReference type="NCBI Taxonomy" id="135487"/>
    <lineage>
        <taxon>Bacteria</taxon>
        <taxon>Bacillati</taxon>
        <taxon>Actinomycetota</taxon>
        <taxon>Actinomycetes</taxon>
        <taxon>Mycobacteriales</taxon>
        <taxon>Nocardiaceae</taxon>
        <taxon>Nocardia</taxon>
    </lineage>
</organism>
<evidence type="ECO:0000313" key="1">
    <source>
        <dbReference type="EMBL" id="NEW46459.1"/>
    </source>
</evidence>
<dbReference type="Proteomes" id="UP000470876">
    <property type="component" value="Unassembled WGS sequence"/>
</dbReference>
<dbReference type="EMBL" id="JAAGUZ010000051">
    <property type="protein sequence ID" value="NEW46459.1"/>
    <property type="molecule type" value="Genomic_DNA"/>
</dbReference>
<reference evidence="3 4" key="1">
    <citation type="submission" date="2020-01" db="EMBL/GenBank/DDBJ databases">
        <title>Genetics and antimicrobial susceptibilities of Nocardia species isolated from the soil; a comparison with species isolated from humans.</title>
        <authorList>
            <person name="Carrasco G."/>
            <person name="Monzon S."/>
            <person name="Sansegundo M."/>
            <person name="Garcia E."/>
            <person name="Garrido N."/>
            <person name="Medina M.J."/>
            <person name="Villalon P."/>
            <person name="Ramirez-Arocha A.C."/>
            <person name="Jimenez P."/>
            <person name="Cuesta I."/>
            <person name="Valdezate S."/>
        </authorList>
    </citation>
    <scope>NUCLEOTIDE SEQUENCE [LARGE SCALE GENOMIC DNA]</scope>
    <source>
        <strain evidence="1 3">CNM20110639</strain>
        <strain evidence="2 4">CNM20110649</strain>
    </source>
</reference>
<proteinExistence type="predicted"/>